<keyword evidence="8 12" id="KW-1133">Transmembrane helix</keyword>
<organism evidence="15 16">
    <name type="scientific">Actinomadura rudentiformis</name>
    <dbReference type="NCBI Taxonomy" id="359158"/>
    <lineage>
        <taxon>Bacteria</taxon>
        <taxon>Bacillati</taxon>
        <taxon>Actinomycetota</taxon>
        <taxon>Actinomycetes</taxon>
        <taxon>Streptosporangiales</taxon>
        <taxon>Thermomonosporaceae</taxon>
        <taxon>Actinomadura</taxon>
    </lineage>
</organism>
<dbReference type="SUPFAM" id="SSF47384">
    <property type="entry name" value="Homodimeric domain of signal transducing histidine kinase"/>
    <property type="match status" value="1"/>
</dbReference>
<dbReference type="GO" id="GO:0000155">
    <property type="term" value="F:phosphorelay sensor kinase activity"/>
    <property type="evidence" value="ECO:0007669"/>
    <property type="project" value="InterPro"/>
</dbReference>
<dbReference type="SMART" id="SM00387">
    <property type="entry name" value="HATPase_c"/>
    <property type="match status" value="1"/>
</dbReference>
<dbReference type="PANTHER" id="PTHR45436">
    <property type="entry name" value="SENSOR HISTIDINE KINASE YKOH"/>
    <property type="match status" value="1"/>
</dbReference>
<evidence type="ECO:0000256" key="7">
    <source>
        <dbReference type="ARBA" id="ARBA00022777"/>
    </source>
</evidence>
<comment type="caution">
    <text evidence="15">The sequence shown here is derived from an EMBL/GenBank/DDBJ whole genome shotgun (WGS) entry which is preliminary data.</text>
</comment>
<comment type="subcellular location">
    <subcellularLocation>
        <location evidence="2">Cell membrane</location>
    </subcellularLocation>
</comment>
<dbReference type="InterPro" id="IPR003660">
    <property type="entry name" value="HAMP_dom"/>
</dbReference>
<evidence type="ECO:0000256" key="5">
    <source>
        <dbReference type="ARBA" id="ARBA00022679"/>
    </source>
</evidence>
<name>A0A6H9Z5D6_9ACTN</name>
<sequence>MSRRGWRPGWRRRSRPRSLRAQLTTVNVLLFALGLALFSVAGVNGLDRFLVGAADESLSDARSTVQSLNVDLARIQGFADLGAELDAVPGSRRTSPGAASELIFIPLARGGEVLPLRRSLPPDKRQQALARAAGDPQSLADGGTETVRSRGTRYRVTTLRLADGNYVLLALSLEPADRAVRRLLLLNAIAGGALLLVLAVVSRVESRRRLRPLGDMVHTASAIAEGDLARRVADRGPPSAEVEELRGALNAMLHQIEAAFEMRERSDRQLRRFVADASHELRTPLAAIRGYLQLSGKGMLHGRERDRAMARMTAEADRMARLVDDLLALARLDQSPQLRPARVDLARLVHEAVADLRAVQPARPVRVDVPDGGLAIEGDETVLTQIVGNLLANVRAHTPEETRAHVVLRRGTGWALLEVADDGPGMDPDDADRVFDRFFRAGGGGHGGSGLGMAIVRAAAEAHGGTATVHTAPGEGFTTTIRLPLL</sequence>
<dbReference type="InterPro" id="IPR050428">
    <property type="entry name" value="TCS_sensor_his_kinase"/>
</dbReference>
<dbReference type="FunFam" id="1.10.287.130:FF:000001">
    <property type="entry name" value="Two-component sensor histidine kinase"/>
    <property type="match status" value="1"/>
</dbReference>
<dbReference type="Proteomes" id="UP000468735">
    <property type="component" value="Unassembled WGS sequence"/>
</dbReference>
<dbReference type="InterPro" id="IPR003661">
    <property type="entry name" value="HisK_dim/P_dom"/>
</dbReference>
<evidence type="ECO:0000313" key="15">
    <source>
        <dbReference type="EMBL" id="KAB2352498.1"/>
    </source>
</evidence>
<dbReference type="Gene3D" id="1.10.287.130">
    <property type="match status" value="1"/>
</dbReference>
<evidence type="ECO:0000256" key="12">
    <source>
        <dbReference type="SAM" id="Phobius"/>
    </source>
</evidence>
<keyword evidence="4" id="KW-0597">Phosphoprotein</keyword>
<dbReference type="OrthoDB" id="9786919at2"/>
<dbReference type="PROSITE" id="PS50885">
    <property type="entry name" value="HAMP"/>
    <property type="match status" value="1"/>
</dbReference>
<dbReference type="CDD" id="cd00075">
    <property type="entry name" value="HATPase"/>
    <property type="match status" value="1"/>
</dbReference>
<keyword evidence="6 12" id="KW-0812">Transmembrane</keyword>
<protein>
    <recommendedName>
        <fullName evidence="3">histidine kinase</fullName>
        <ecNumber evidence="3">2.7.13.3</ecNumber>
    </recommendedName>
</protein>
<evidence type="ECO:0000256" key="11">
    <source>
        <dbReference type="SAM" id="MobiDB-lite"/>
    </source>
</evidence>
<dbReference type="RefSeq" id="WP_151557371.1">
    <property type="nucleotide sequence ID" value="NZ_WBMT01000001.1"/>
</dbReference>
<dbReference type="SUPFAM" id="SSF55874">
    <property type="entry name" value="ATPase domain of HSP90 chaperone/DNA topoisomerase II/histidine kinase"/>
    <property type="match status" value="1"/>
</dbReference>
<evidence type="ECO:0000313" key="16">
    <source>
        <dbReference type="Proteomes" id="UP000468735"/>
    </source>
</evidence>
<evidence type="ECO:0000256" key="9">
    <source>
        <dbReference type="ARBA" id="ARBA00023012"/>
    </source>
</evidence>
<evidence type="ECO:0000256" key="10">
    <source>
        <dbReference type="ARBA" id="ARBA00023136"/>
    </source>
</evidence>
<dbReference type="SMART" id="SM00388">
    <property type="entry name" value="HisKA"/>
    <property type="match status" value="1"/>
</dbReference>
<feature type="region of interest" description="Disordered" evidence="11">
    <location>
        <begin position="125"/>
        <end position="146"/>
    </location>
</feature>
<dbReference type="Pfam" id="PF00512">
    <property type="entry name" value="HisKA"/>
    <property type="match status" value="1"/>
</dbReference>
<dbReference type="AlphaFoldDB" id="A0A6H9Z5D6"/>
<feature type="domain" description="Histidine kinase" evidence="13">
    <location>
        <begin position="276"/>
        <end position="486"/>
    </location>
</feature>
<accession>A0A6H9Z5D6</accession>
<dbReference type="InterPro" id="IPR003594">
    <property type="entry name" value="HATPase_dom"/>
</dbReference>
<dbReference type="InterPro" id="IPR036097">
    <property type="entry name" value="HisK_dim/P_sf"/>
</dbReference>
<dbReference type="InterPro" id="IPR004358">
    <property type="entry name" value="Sig_transdc_His_kin-like_C"/>
</dbReference>
<dbReference type="SMART" id="SM00304">
    <property type="entry name" value="HAMP"/>
    <property type="match status" value="1"/>
</dbReference>
<keyword evidence="16" id="KW-1185">Reference proteome</keyword>
<gene>
    <name evidence="15" type="ORF">F8566_02105</name>
</gene>
<dbReference type="CDD" id="cd00082">
    <property type="entry name" value="HisKA"/>
    <property type="match status" value="1"/>
</dbReference>
<dbReference type="EMBL" id="WBMT01000001">
    <property type="protein sequence ID" value="KAB2352498.1"/>
    <property type="molecule type" value="Genomic_DNA"/>
</dbReference>
<dbReference type="PROSITE" id="PS50109">
    <property type="entry name" value="HIS_KIN"/>
    <property type="match status" value="1"/>
</dbReference>
<dbReference type="Pfam" id="PF00672">
    <property type="entry name" value="HAMP"/>
    <property type="match status" value="1"/>
</dbReference>
<dbReference type="Gene3D" id="6.10.340.10">
    <property type="match status" value="1"/>
</dbReference>
<dbReference type="Pfam" id="PF02518">
    <property type="entry name" value="HATPase_c"/>
    <property type="match status" value="1"/>
</dbReference>
<dbReference type="InterPro" id="IPR036890">
    <property type="entry name" value="HATPase_C_sf"/>
</dbReference>
<dbReference type="Gene3D" id="3.30.565.10">
    <property type="entry name" value="Histidine kinase-like ATPase, C-terminal domain"/>
    <property type="match status" value="1"/>
</dbReference>
<feature type="domain" description="HAMP" evidence="14">
    <location>
        <begin position="207"/>
        <end position="261"/>
    </location>
</feature>
<dbReference type="SUPFAM" id="SSF158472">
    <property type="entry name" value="HAMP domain-like"/>
    <property type="match status" value="1"/>
</dbReference>
<keyword evidence="7 15" id="KW-0418">Kinase</keyword>
<evidence type="ECO:0000259" key="14">
    <source>
        <dbReference type="PROSITE" id="PS50885"/>
    </source>
</evidence>
<evidence type="ECO:0000256" key="8">
    <source>
        <dbReference type="ARBA" id="ARBA00022989"/>
    </source>
</evidence>
<proteinExistence type="predicted"/>
<evidence type="ECO:0000256" key="4">
    <source>
        <dbReference type="ARBA" id="ARBA00022553"/>
    </source>
</evidence>
<feature type="transmembrane region" description="Helical" evidence="12">
    <location>
        <begin position="183"/>
        <end position="201"/>
    </location>
</feature>
<evidence type="ECO:0000256" key="3">
    <source>
        <dbReference type="ARBA" id="ARBA00012438"/>
    </source>
</evidence>
<dbReference type="PRINTS" id="PR00344">
    <property type="entry name" value="BCTRLSENSOR"/>
</dbReference>
<evidence type="ECO:0000259" key="13">
    <source>
        <dbReference type="PROSITE" id="PS50109"/>
    </source>
</evidence>
<evidence type="ECO:0000256" key="1">
    <source>
        <dbReference type="ARBA" id="ARBA00000085"/>
    </source>
</evidence>
<reference evidence="15 16" key="1">
    <citation type="submission" date="2019-09" db="EMBL/GenBank/DDBJ databases">
        <title>Actinomadura physcomitrii sp. nov., a novel actinomycete isolated from moss [Physcomitrium sphaericum (Ludw) Fuernr].</title>
        <authorList>
            <person name="Zhuang X."/>
            <person name="Liu C."/>
        </authorList>
    </citation>
    <scope>NUCLEOTIDE SEQUENCE [LARGE SCALE GENOMIC DNA]</scope>
    <source>
        <strain evidence="15 16">HMC1</strain>
    </source>
</reference>
<keyword evidence="5" id="KW-0808">Transferase</keyword>
<dbReference type="EC" id="2.7.13.3" evidence="3"/>
<keyword evidence="10 12" id="KW-0472">Membrane</keyword>
<keyword evidence="9" id="KW-0902">Two-component regulatory system</keyword>
<evidence type="ECO:0000256" key="6">
    <source>
        <dbReference type="ARBA" id="ARBA00022692"/>
    </source>
</evidence>
<comment type="catalytic activity">
    <reaction evidence="1">
        <text>ATP + protein L-histidine = ADP + protein N-phospho-L-histidine.</text>
        <dbReference type="EC" id="2.7.13.3"/>
    </reaction>
</comment>
<dbReference type="CDD" id="cd06225">
    <property type="entry name" value="HAMP"/>
    <property type="match status" value="1"/>
</dbReference>
<evidence type="ECO:0000256" key="2">
    <source>
        <dbReference type="ARBA" id="ARBA00004236"/>
    </source>
</evidence>
<dbReference type="PANTHER" id="PTHR45436:SF5">
    <property type="entry name" value="SENSOR HISTIDINE KINASE TRCS"/>
    <property type="match status" value="1"/>
</dbReference>
<dbReference type="GO" id="GO:0005886">
    <property type="term" value="C:plasma membrane"/>
    <property type="evidence" value="ECO:0007669"/>
    <property type="project" value="UniProtKB-SubCell"/>
</dbReference>
<dbReference type="InterPro" id="IPR005467">
    <property type="entry name" value="His_kinase_dom"/>
</dbReference>